<protein>
    <submittedName>
        <fullName evidence="3">Uncharacterized protein</fullName>
    </submittedName>
</protein>
<keyword evidence="2" id="KW-1133">Transmembrane helix</keyword>
<feature type="region of interest" description="Disordered" evidence="1">
    <location>
        <begin position="41"/>
        <end position="99"/>
    </location>
</feature>
<proteinExistence type="predicted"/>
<gene>
    <name evidence="3" type="ORF">ACFPCY_32570</name>
</gene>
<keyword evidence="2" id="KW-0472">Membrane</keyword>
<accession>A0ABV9U920</accession>
<evidence type="ECO:0000256" key="1">
    <source>
        <dbReference type="SAM" id="MobiDB-lite"/>
    </source>
</evidence>
<feature type="transmembrane region" description="Helical" evidence="2">
    <location>
        <begin position="108"/>
        <end position="127"/>
    </location>
</feature>
<dbReference type="Proteomes" id="UP001595872">
    <property type="component" value="Unassembled WGS sequence"/>
</dbReference>
<comment type="caution">
    <text evidence="3">The sequence shown here is derived from an EMBL/GenBank/DDBJ whole genome shotgun (WGS) entry which is preliminary data.</text>
</comment>
<organism evidence="3 4">
    <name type="scientific">Actinomadura gamaensis</name>
    <dbReference type="NCBI Taxonomy" id="1763541"/>
    <lineage>
        <taxon>Bacteria</taxon>
        <taxon>Bacillati</taxon>
        <taxon>Actinomycetota</taxon>
        <taxon>Actinomycetes</taxon>
        <taxon>Streptosporangiales</taxon>
        <taxon>Thermomonosporaceae</taxon>
        <taxon>Actinomadura</taxon>
    </lineage>
</organism>
<evidence type="ECO:0000313" key="3">
    <source>
        <dbReference type="EMBL" id="MFC4912075.1"/>
    </source>
</evidence>
<evidence type="ECO:0000313" key="4">
    <source>
        <dbReference type="Proteomes" id="UP001595872"/>
    </source>
</evidence>
<feature type="compositionally biased region" description="Basic and acidic residues" evidence="1">
    <location>
        <begin position="81"/>
        <end position="98"/>
    </location>
</feature>
<evidence type="ECO:0000256" key="2">
    <source>
        <dbReference type="SAM" id="Phobius"/>
    </source>
</evidence>
<feature type="compositionally biased region" description="Basic residues" evidence="1">
    <location>
        <begin position="68"/>
        <end position="80"/>
    </location>
</feature>
<keyword evidence="2" id="KW-0812">Transmembrane</keyword>
<dbReference type="RefSeq" id="WP_378261645.1">
    <property type="nucleotide sequence ID" value="NZ_JBHSIT010000011.1"/>
</dbReference>
<keyword evidence="4" id="KW-1185">Reference proteome</keyword>
<name>A0ABV9U920_9ACTN</name>
<sequence>MDRRRSSGDSGPNWPLLAGIAAALAVAVAAVLAPRRHFPAVGHLPVPVRGGGPAPPLRLREGGSAPRARGRSARTARLRGAKPERAGRSEARSDEAAGQKRSALKFAINWPLAVGIAATLFLVWLWWWSATRGGPG</sequence>
<dbReference type="EMBL" id="JBHSIT010000011">
    <property type="protein sequence ID" value="MFC4912075.1"/>
    <property type="molecule type" value="Genomic_DNA"/>
</dbReference>
<reference evidence="4" key="1">
    <citation type="journal article" date="2019" name="Int. J. Syst. Evol. Microbiol.">
        <title>The Global Catalogue of Microorganisms (GCM) 10K type strain sequencing project: providing services to taxonomists for standard genome sequencing and annotation.</title>
        <authorList>
            <consortium name="The Broad Institute Genomics Platform"/>
            <consortium name="The Broad Institute Genome Sequencing Center for Infectious Disease"/>
            <person name="Wu L."/>
            <person name="Ma J."/>
        </authorList>
    </citation>
    <scope>NUCLEOTIDE SEQUENCE [LARGE SCALE GENOMIC DNA]</scope>
    <source>
        <strain evidence="4">KLKA75</strain>
    </source>
</reference>
<feature type="transmembrane region" description="Helical" evidence="2">
    <location>
        <begin position="14"/>
        <end position="33"/>
    </location>
</feature>